<gene>
    <name evidence="3" type="ORF">BDV98DRAFT_639051</name>
</gene>
<dbReference type="PANTHER" id="PTHR37487:SF3">
    <property type="entry name" value="CLEAVAGE_POLYADENYLATION SPECIFICITY FACTOR A SUBUNIT N-TERMINAL DOMAIN-CONTAINING PROTEIN"/>
    <property type="match status" value="1"/>
</dbReference>
<proteinExistence type="predicted"/>
<accession>A0A5C3QU09</accession>
<dbReference type="EMBL" id="ML178819">
    <property type="protein sequence ID" value="TFL03789.1"/>
    <property type="molecule type" value="Genomic_DNA"/>
</dbReference>
<feature type="region of interest" description="Disordered" evidence="1">
    <location>
        <begin position="121"/>
        <end position="200"/>
    </location>
</feature>
<keyword evidence="4" id="KW-1185">Reference proteome</keyword>
<name>A0A5C3QU09_9AGAR</name>
<evidence type="ECO:0000256" key="1">
    <source>
        <dbReference type="SAM" id="MobiDB-lite"/>
    </source>
</evidence>
<dbReference type="Proteomes" id="UP000305067">
    <property type="component" value="Unassembled WGS sequence"/>
</dbReference>
<protein>
    <recommendedName>
        <fullName evidence="5">Ser-Thr-rich glycosyl-phosphatidyl-inositol-anchored membrane family-domain-containing protein</fullName>
    </recommendedName>
</protein>
<feature type="chain" id="PRO_5022854953" description="Ser-Thr-rich glycosyl-phosphatidyl-inositol-anchored membrane family-domain-containing protein" evidence="2">
    <location>
        <begin position="18"/>
        <end position="228"/>
    </location>
</feature>
<dbReference type="AlphaFoldDB" id="A0A5C3QU09"/>
<feature type="compositionally biased region" description="Low complexity" evidence="1">
    <location>
        <begin position="181"/>
        <end position="192"/>
    </location>
</feature>
<organism evidence="3 4">
    <name type="scientific">Pterulicium gracile</name>
    <dbReference type="NCBI Taxonomy" id="1884261"/>
    <lineage>
        <taxon>Eukaryota</taxon>
        <taxon>Fungi</taxon>
        <taxon>Dikarya</taxon>
        <taxon>Basidiomycota</taxon>
        <taxon>Agaricomycotina</taxon>
        <taxon>Agaricomycetes</taxon>
        <taxon>Agaricomycetidae</taxon>
        <taxon>Agaricales</taxon>
        <taxon>Pleurotineae</taxon>
        <taxon>Pterulaceae</taxon>
        <taxon>Pterulicium</taxon>
    </lineage>
</organism>
<evidence type="ECO:0000313" key="3">
    <source>
        <dbReference type="EMBL" id="TFL03789.1"/>
    </source>
</evidence>
<feature type="compositionally biased region" description="Low complexity" evidence="1">
    <location>
        <begin position="121"/>
        <end position="166"/>
    </location>
</feature>
<evidence type="ECO:0000256" key="2">
    <source>
        <dbReference type="SAM" id="SignalP"/>
    </source>
</evidence>
<sequence length="228" mass="22822">MFATLVTAALFVSSVLAQDGLLIQTPSFKQCKDAQIKWESGKGPYNVIIVPAEDPCADALYDLGDHKGKSTTWLVGLPAGADVMLSLLDSTGTEAWSGTITVEESEDDGCVPKELRKLAPEPVVSSSSAAAPSSSSAAAPSSSAEAESSSAAEVPETTPAVTTPNSVAPPSPPSNDEEEAGAGIPIGAANAGTNPFGGDDEGAAFAVSSYSAPVMVLGSILGAAALLL</sequence>
<dbReference type="PANTHER" id="PTHR37487">
    <property type="entry name" value="CHROMOSOME 1, WHOLE GENOME SHOTGUN SEQUENCE"/>
    <property type="match status" value="1"/>
</dbReference>
<dbReference type="OrthoDB" id="3259746at2759"/>
<evidence type="ECO:0008006" key="5">
    <source>
        <dbReference type="Google" id="ProtNLM"/>
    </source>
</evidence>
<evidence type="ECO:0000313" key="4">
    <source>
        <dbReference type="Proteomes" id="UP000305067"/>
    </source>
</evidence>
<keyword evidence="2" id="KW-0732">Signal</keyword>
<feature type="signal peptide" evidence="2">
    <location>
        <begin position="1"/>
        <end position="17"/>
    </location>
</feature>
<reference evidence="3 4" key="1">
    <citation type="journal article" date="2019" name="Nat. Ecol. Evol.">
        <title>Megaphylogeny resolves global patterns of mushroom evolution.</title>
        <authorList>
            <person name="Varga T."/>
            <person name="Krizsan K."/>
            <person name="Foldi C."/>
            <person name="Dima B."/>
            <person name="Sanchez-Garcia M."/>
            <person name="Sanchez-Ramirez S."/>
            <person name="Szollosi G.J."/>
            <person name="Szarkandi J.G."/>
            <person name="Papp V."/>
            <person name="Albert L."/>
            <person name="Andreopoulos W."/>
            <person name="Angelini C."/>
            <person name="Antonin V."/>
            <person name="Barry K.W."/>
            <person name="Bougher N.L."/>
            <person name="Buchanan P."/>
            <person name="Buyck B."/>
            <person name="Bense V."/>
            <person name="Catcheside P."/>
            <person name="Chovatia M."/>
            <person name="Cooper J."/>
            <person name="Damon W."/>
            <person name="Desjardin D."/>
            <person name="Finy P."/>
            <person name="Geml J."/>
            <person name="Haridas S."/>
            <person name="Hughes K."/>
            <person name="Justo A."/>
            <person name="Karasinski D."/>
            <person name="Kautmanova I."/>
            <person name="Kiss B."/>
            <person name="Kocsube S."/>
            <person name="Kotiranta H."/>
            <person name="LaButti K.M."/>
            <person name="Lechner B.E."/>
            <person name="Liimatainen K."/>
            <person name="Lipzen A."/>
            <person name="Lukacs Z."/>
            <person name="Mihaltcheva S."/>
            <person name="Morgado L.N."/>
            <person name="Niskanen T."/>
            <person name="Noordeloos M.E."/>
            <person name="Ohm R.A."/>
            <person name="Ortiz-Santana B."/>
            <person name="Ovrebo C."/>
            <person name="Racz N."/>
            <person name="Riley R."/>
            <person name="Savchenko A."/>
            <person name="Shiryaev A."/>
            <person name="Soop K."/>
            <person name="Spirin V."/>
            <person name="Szebenyi C."/>
            <person name="Tomsovsky M."/>
            <person name="Tulloss R.E."/>
            <person name="Uehling J."/>
            <person name="Grigoriev I.V."/>
            <person name="Vagvolgyi C."/>
            <person name="Papp T."/>
            <person name="Martin F.M."/>
            <person name="Miettinen O."/>
            <person name="Hibbett D.S."/>
            <person name="Nagy L.G."/>
        </authorList>
    </citation>
    <scope>NUCLEOTIDE SEQUENCE [LARGE SCALE GENOMIC DNA]</scope>
    <source>
        <strain evidence="3 4">CBS 309.79</strain>
    </source>
</reference>